<evidence type="ECO:0000313" key="3">
    <source>
        <dbReference type="EMBL" id="PVE46026.1"/>
    </source>
</evidence>
<dbReference type="InterPro" id="IPR000620">
    <property type="entry name" value="EamA_dom"/>
</dbReference>
<dbReference type="SUPFAM" id="SSF103481">
    <property type="entry name" value="Multidrug resistance efflux transporter EmrE"/>
    <property type="match status" value="2"/>
</dbReference>
<accession>A0A2T7UMY6</accession>
<feature type="transmembrane region" description="Helical" evidence="1">
    <location>
        <begin position="144"/>
        <end position="161"/>
    </location>
</feature>
<gene>
    <name evidence="3" type="ORF">DDE23_17675</name>
</gene>
<feature type="domain" description="EamA" evidence="2">
    <location>
        <begin position="144"/>
        <end position="276"/>
    </location>
</feature>
<protein>
    <recommendedName>
        <fullName evidence="2">EamA domain-containing protein</fullName>
    </recommendedName>
</protein>
<feature type="transmembrane region" description="Helical" evidence="1">
    <location>
        <begin position="95"/>
        <end position="123"/>
    </location>
</feature>
<keyword evidence="4" id="KW-1185">Reference proteome</keyword>
<dbReference type="Gene3D" id="1.10.3730.20">
    <property type="match status" value="2"/>
</dbReference>
<name>A0A2T7UMY6_9RHOB</name>
<feature type="transmembrane region" description="Helical" evidence="1">
    <location>
        <begin position="207"/>
        <end position="227"/>
    </location>
</feature>
<dbReference type="Pfam" id="PF00892">
    <property type="entry name" value="EamA"/>
    <property type="match status" value="1"/>
</dbReference>
<evidence type="ECO:0000256" key="1">
    <source>
        <dbReference type="SAM" id="Phobius"/>
    </source>
</evidence>
<evidence type="ECO:0000259" key="2">
    <source>
        <dbReference type="Pfam" id="PF00892"/>
    </source>
</evidence>
<keyword evidence="1" id="KW-1133">Transmembrane helix</keyword>
<comment type="caution">
    <text evidence="3">The sequence shown here is derived from an EMBL/GenBank/DDBJ whole genome shotgun (WGS) entry which is preliminary data.</text>
</comment>
<feature type="transmembrane region" description="Helical" evidence="1">
    <location>
        <begin position="58"/>
        <end position="75"/>
    </location>
</feature>
<dbReference type="AlphaFoldDB" id="A0A2T7UMY6"/>
<reference evidence="3 4" key="1">
    <citation type="journal article" date="2011" name="Syst. Appl. Microbiol.">
        <title>Defluviimonas denitrificans gen. nov., sp. nov., and Pararhodobacter aggregans gen. nov., sp. nov., non-phototrophic Rhodobacteraceae from the biofilter of a marine aquaculture.</title>
        <authorList>
            <person name="Foesel B.U."/>
            <person name="Drake H.L."/>
            <person name="Schramm A."/>
        </authorList>
    </citation>
    <scope>NUCLEOTIDE SEQUENCE [LARGE SCALE GENOMIC DNA]</scope>
    <source>
        <strain evidence="3 4">D1-19</strain>
    </source>
</reference>
<dbReference type="RefSeq" id="WP_107751852.1">
    <property type="nucleotide sequence ID" value="NZ_QBKF01000005.1"/>
</dbReference>
<feature type="transmembrane region" description="Helical" evidence="1">
    <location>
        <begin position="233"/>
        <end position="253"/>
    </location>
</feature>
<proteinExistence type="predicted"/>
<sequence length="281" mass="29014">MTGLVFAVVILAAALHAAWNALVKGGADKSAAMVAVVVGQGLFGAALLPFVPFPAAESWPYLAGSVVLHMLYQVFLMQSYRFGDLTQVYPIARGVAPLLVALTSAFILGVTFSSLEIAAVAMISIGIASVSLVRRGDGIVQGKAAVLALITGCFIAAYSVTDGLGARQAGTALGYYGVLSALDAVIFAGLARVWRPGLLGRSIALKRTLFLGGGASFIAYALVVWAFTQAPIALVTALRETSIIFALMIGVFLLGERLSLAKVLSTALTLAGAVLLRVGRA</sequence>
<dbReference type="EMBL" id="QDDR01000010">
    <property type="protein sequence ID" value="PVE46026.1"/>
    <property type="molecule type" value="Genomic_DNA"/>
</dbReference>
<evidence type="ECO:0000313" key="4">
    <source>
        <dbReference type="Proteomes" id="UP000244810"/>
    </source>
</evidence>
<dbReference type="InterPro" id="IPR037185">
    <property type="entry name" value="EmrE-like"/>
</dbReference>
<dbReference type="OrthoDB" id="9783707at2"/>
<dbReference type="Proteomes" id="UP000244810">
    <property type="component" value="Unassembled WGS sequence"/>
</dbReference>
<organism evidence="3 4">
    <name type="scientific">Pararhodobacter aggregans</name>
    <dbReference type="NCBI Taxonomy" id="404875"/>
    <lineage>
        <taxon>Bacteria</taxon>
        <taxon>Pseudomonadati</taxon>
        <taxon>Pseudomonadota</taxon>
        <taxon>Alphaproteobacteria</taxon>
        <taxon>Rhodobacterales</taxon>
        <taxon>Paracoccaceae</taxon>
        <taxon>Pararhodobacter</taxon>
    </lineage>
</organism>
<feature type="transmembrane region" description="Helical" evidence="1">
    <location>
        <begin position="173"/>
        <end position="195"/>
    </location>
</feature>
<dbReference type="GO" id="GO:0016020">
    <property type="term" value="C:membrane"/>
    <property type="evidence" value="ECO:0007669"/>
    <property type="project" value="InterPro"/>
</dbReference>
<keyword evidence="1" id="KW-0472">Membrane</keyword>
<feature type="transmembrane region" description="Helical" evidence="1">
    <location>
        <begin position="30"/>
        <end position="51"/>
    </location>
</feature>
<keyword evidence="1" id="KW-0812">Transmembrane</keyword>